<feature type="compositionally biased region" description="Polar residues" evidence="1">
    <location>
        <begin position="101"/>
        <end position="110"/>
    </location>
</feature>
<dbReference type="RefSeq" id="XP_033530535.1">
    <property type="nucleotide sequence ID" value="XM_033681542.1"/>
</dbReference>
<reference evidence="2 4" key="1">
    <citation type="submission" date="2020-01" db="EMBL/GenBank/DDBJ databases">
        <authorList>
            <consortium name="DOE Joint Genome Institute"/>
            <person name="Haridas S."/>
            <person name="Albert R."/>
            <person name="Binder M."/>
            <person name="Bloem J."/>
            <person name="Labutti K."/>
            <person name="Salamov A."/>
            <person name="Andreopoulos B."/>
            <person name="Baker S.E."/>
            <person name="Barry K."/>
            <person name="Bills G."/>
            <person name="Bluhm B.H."/>
            <person name="Cannon C."/>
            <person name="Castanera R."/>
            <person name="Culley D.E."/>
            <person name="Daum C."/>
            <person name="Ezra D."/>
            <person name="Gonzalez J.B."/>
            <person name="Henrissat B."/>
            <person name="Kuo A."/>
            <person name="Liang C."/>
            <person name="Lipzen A."/>
            <person name="Lutzoni F."/>
            <person name="Magnuson J."/>
            <person name="Mondo S."/>
            <person name="Nolan M."/>
            <person name="Ohm R."/>
            <person name="Pangilinan J."/>
            <person name="Park H.-J."/>
            <person name="Ramirez L."/>
            <person name="Alfaro M."/>
            <person name="Sun H."/>
            <person name="Tritt A."/>
            <person name="Yoshinaga Y."/>
            <person name="Zwiers L.-H."/>
            <person name="Turgeon B.G."/>
            <person name="Goodwin S.B."/>
            <person name="Spatafora J.W."/>
            <person name="Crous P.W."/>
            <person name="Grigoriev I.V."/>
        </authorList>
    </citation>
    <scope>NUCLEOTIDE SEQUENCE</scope>
    <source>
        <strain evidence="2 4">CBS 781.70</strain>
    </source>
</reference>
<reference evidence="4" key="2">
    <citation type="submission" date="2020-04" db="EMBL/GenBank/DDBJ databases">
        <authorList>
            <consortium name="NCBI Genome Project"/>
        </authorList>
    </citation>
    <scope>NUCLEOTIDE SEQUENCE</scope>
    <source>
        <strain evidence="4">CBS 781.70</strain>
    </source>
</reference>
<gene>
    <name evidence="2 4" type="ORF">P152DRAFT_476847</name>
</gene>
<protein>
    <submittedName>
        <fullName evidence="2 4">Uncharacterized protein</fullName>
    </submittedName>
</protein>
<feature type="compositionally biased region" description="Basic and acidic residues" evidence="1">
    <location>
        <begin position="36"/>
        <end position="50"/>
    </location>
</feature>
<feature type="region of interest" description="Disordered" evidence="1">
    <location>
        <begin position="36"/>
        <end position="128"/>
    </location>
</feature>
<reference evidence="4" key="3">
    <citation type="submission" date="2025-04" db="UniProtKB">
        <authorList>
            <consortium name="RefSeq"/>
        </authorList>
    </citation>
    <scope>IDENTIFICATION</scope>
    <source>
        <strain evidence="4">CBS 781.70</strain>
    </source>
</reference>
<proteinExistence type="predicted"/>
<evidence type="ECO:0000313" key="3">
    <source>
        <dbReference type="Proteomes" id="UP000504638"/>
    </source>
</evidence>
<organism evidence="2">
    <name type="scientific">Eremomyces bilateralis CBS 781.70</name>
    <dbReference type="NCBI Taxonomy" id="1392243"/>
    <lineage>
        <taxon>Eukaryota</taxon>
        <taxon>Fungi</taxon>
        <taxon>Dikarya</taxon>
        <taxon>Ascomycota</taxon>
        <taxon>Pezizomycotina</taxon>
        <taxon>Dothideomycetes</taxon>
        <taxon>Dothideomycetes incertae sedis</taxon>
        <taxon>Eremomycetales</taxon>
        <taxon>Eremomycetaceae</taxon>
        <taxon>Eremomyces</taxon>
    </lineage>
</organism>
<dbReference type="GeneID" id="54422112"/>
<feature type="compositionally biased region" description="Polar residues" evidence="1">
    <location>
        <begin position="195"/>
        <end position="205"/>
    </location>
</feature>
<dbReference type="AlphaFoldDB" id="A0A6G1FT05"/>
<feature type="compositionally biased region" description="Low complexity" evidence="1">
    <location>
        <begin position="151"/>
        <end position="161"/>
    </location>
</feature>
<feature type="compositionally biased region" description="Polar residues" evidence="1">
    <location>
        <begin position="168"/>
        <end position="183"/>
    </location>
</feature>
<evidence type="ECO:0000256" key="1">
    <source>
        <dbReference type="SAM" id="MobiDB-lite"/>
    </source>
</evidence>
<name>A0A6G1FT05_9PEZI</name>
<dbReference type="Proteomes" id="UP000504638">
    <property type="component" value="Unplaced"/>
</dbReference>
<sequence>MSGSEYRNGSINNVCTTAASAPGIENLTSSGFAAERHVFGKPSSPDELRGHKSHSTIGPLGYITSSFANQSNSTDAGTTLAKLESGTPRQSVSSAYIPGDTSATLPNAANTLPRPVRPTPTESESSSAILRRADSSCNLYSFSTDATKRPSTSSSMSQLEMSGGGGLTSSAENSLSGSSTLVSGHTYAPVYQAHTPHNVQASHSESLGADSSVGGYERGVAVGGDRGESSRGF</sequence>
<feature type="compositionally biased region" description="Polar residues" evidence="1">
    <location>
        <begin position="63"/>
        <end position="77"/>
    </location>
</feature>
<keyword evidence="3" id="KW-1185">Reference proteome</keyword>
<feature type="region of interest" description="Disordered" evidence="1">
    <location>
        <begin position="141"/>
        <end position="233"/>
    </location>
</feature>
<evidence type="ECO:0000313" key="2">
    <source>
        <dbReference type="EMBL" id="KAF1808904.1"/>
    </source>
</evidence>
<dbReference type="EMBL" id="ML975177">
    <property type="protein sequence ID" value="KAF1808904.1"/>
    <property type="molecule type" value="Genomic_DNA"/>
</dbReference>
<evidence type="ECO:0000313" key="4">
    <source>
        <dbReference type="RefSeq" id="XP_033530535.1"/>
    </source>
</evidence>
<accession>A0A6G1FT05</accession>